<comment type="caution">
    <text evidence="2">The sequence shown here is derived from an EMBL/GenBank/DDBJ whole genome shotgun (WGS) entry which is preliminary data.</text>
</comment>
<evidence type="ECO:0000256" key="1">
    <source>
        <dbReference type="SAM" id="Phobius"/>
    </source>
</evidence>
<accession>A0A0G1HF55</accession>
<dbReference type="STRING" id="1619110.UW36_C0004G0027"/>
<evidence type="ECO:0000313" key="3">
    <source>
        <dbReference type="Proteomes" id="UP000034128"/>
    </source>
</evidence>
<keyword evidence="1" id="KW-1133">Transmembrane helix</keyword>
<sequence length="260" mass="28876">MIVIENLNVKSEERARQVAAGFRDFIINFAIPLLFLIIIVGLAVFVITPVYKSLPDLAGQLESKTVEAASLQAKVAQLEDLETNRGLVTEDLTKLSWALEERDKVPELSEQVRRMSTDAKVIFNSLSYTNKAEDLPAVPVAEASTEGQPISPAPDPALYREEDVDVKIETADLQKLVDFLQVSENSIRLFKVGKIASSFNDTSYETSLLMASPYLNPGFSVYTQTSASIDLKDTKYRDFMGRLDEFTNYAQAIDATLPKL</sequence>
<dbReference type="AlphaFoldDB" id="A0A0G1HF55"/>
<keyword evidence="1" id="KW-0812">Transmembrane</keyword>
<dbReference type="EMBL" id="LCIA01000004">
    <property type="protein sequence ID" value="KKT45525.1"/>
    <property type="molecule type" value="Genomic_DNA"/>
</dbReference>
<evidence type="ECO:0000313" key="2">
    <source>
        <dbReference type="EMBL" id="KKT45525.1"/>
    </source>
</evidence>
<dbReference type="Proteomes" id="UP000034128">
    <property type="component" value="Unassembled WGS sequence"/>
</dbReference>
<gene>
    <name evidence="2" type="ORF">UW36_C0004G0027</name>
</gene>
<keyword evidence="1" id="KW-0472">Membrane</keyword>
<proteinExistence type="predicted"/>
<organism evidence="2 3">
    <name type="scientific">candidate division WWE3 bacterium GW2011_GWA2_44_16</name>
    <dbReference type="NCBI Taxonomy" id="1619110"/>
    <lineage>
        <taxon>Bacteria</taxon>
        <taxon>Katanobacteria</taxon>
    </lineage>
</organism>
<reference evidence="2 3" key="1">
    <citation type="journal article" date="2015" name="Nature">
        <title>rRNA introns, odd ribosomes, and small enigmatic genomes across a large radiation of phyla.</title>
        <authorList>
            <person name="Brown C.T."/>
            <person name="Hug L.A."/>
            <person name="Thomas B.C."/>
            <person name="Sharon I."/>
            <person name="Castelle C.J."/>
            <person name="Singh A."/>
            <person name="Wilkins M.J."/>
            <person name="Williams K.H."/>
            <person name="Banfield J.F."/>
        </authorList>
    </citation>
    <scope>NUCLEOTIDE SEQUENCE [LARGE SCALE GENOMIC DNA]</scope>
</reference>
<protein>
    <submittedName>
        <fullName evidence="2">Uncharacterized protein</fullName>
    </submittedName>
</protein>
<name>A0A0G1HF55_UNCKA</name>
<feature type="transmembrane region" description="Helical" evidence="1">
    <location>
        <begin position="25"/>
        <end position="47"/>
    </location>
</feature>